<proteinExistence type="predicted"/>
<dbReference type="AlphaFoldDB" id="A0A8J3UFS5"/>
<dbReference type="EMBL" id="BOOP01000013">
    <property type="protein sequence ID" value="GII38175.1"/>
    <property type="molecule type" value="Genomic_DNA"/>
</dbReference>
<dbReference type="Proteomes" id="UP000622547">
    <property type="component" value="Unassembled WGS sequence"/>
</dbReference>
<reference evidence="1 2" key="1">
    <citation type="submission" date="2021-01" db="EMBL/GenBank/DDBJ databases">
        <title>Whole genome shotgun sequence of Planotetraspora phitsanulokensis NBRC 104273.</title>
        <authorList>
            <person name="Komaki H."/>
            <person name="Tamura T."/>
        </authorList>
    </citation>
    <scope>NUCLEOTIDE SEQUENCE [LARGE SCALE GENOMIC DNA]</scope>
    <source>
        <strain evidence="1 2">NBRC 104273</strain>
    </source>
</reference>
<gene>
    <name evidence="1" type="ORF">Pph01_31780</name>
</gene>
<protein>
    <submittedName>
        <fullName evidence="1">Uncharacterized protein</fullName>
    </submittedName>
</protein>
<keyword evidence="2" id="KW-1185">Reference proteome</keyword>
<name>A0A8J3UFS5_9ACTN</name>
<comment type="caution">
    <text evidence="1">The sequence shown here is derived from an EMBL/GenBank/DDBJ whole genome shotgun (WGS) entry which is preliminary data.</text>
</comment>
<evidence type="ECO:0000313" key="2">
    <source>
        <dbReference type="Proteomes" id="UP000622547"/>
    </source>
</evidence>
<organism evidence="1 2">
    <name type="scientific">Planotetraspora phitsanulokensis</name>
    <dbReference type="NCBI Taxonomy" id="575192"/>
    <lineage>
        <taxon>Bacteria</taxon>
        <taxon>Bacillati</taxon>
        <taxon>Actinomycetota</taxon>
        <taxon>Actinomycetes</taxon>
        <taxon>Streptosporangiales</taxon>
        <taxon>Streptosporangiaceae</taxon>
        <taxon>Planotetraspora</taxon>
    </lineage>
</organism>
<evidence type="ECO:0000313" key="1">
    <source>
        <dbReference type="EMBL" id="GII38175.1"/>
    </source>
</evidence>
<sequence>MSLGPTKLVDETLAIQSEVGVPPRASVTLTVPRGPLTELPAVVLPRLTGPAGAVIVKAPEVTVKVTVVSAASAL</sequence>
<accession>A0A8J3UFS5</accession>